<feature type="signal peptide" evidence="1">
    <location>
        <begin position="1"/>
        <end position="31"/>
    </location>
</feature>
<protein>
    <recommendedName>
        <fullName evidence="2">Bifunctional inhibitor/plant lipid transfer protein/seed storage helical domain-containing protein</fullName>
    </recommendedName>
</protein>
<dbReference type="EnsemblPlants" id="AUR62028705-RA">
    <property type="protein sequence ID" value="AUR62028705-RA:cds"/>
    <property type="gene ID" value="AUR62028705"/>
</dbReference>
<dbReference type="PANTHER" id="PTHR33122:SF60">
    <property type="entry name" value="LIPID-TRANSFER PROTEIN DIR1-RELATED"/>
    <property type="match status" value="1"/>
</dbReference>
<dbReference type="PANTHER" id="PTHR33122">
    <property type="entry name" value="LIPID BINDING PROTEIN-RELATED"/>
    <property type="match status" value="1"/>
</dbReference>
<keyword evidence="4" id="KW-1185">Reference proteome</keyword>
<dbReference type="SMART" id="SM00499">
    <property type="entry name" value="AAI"/>
    <property type="match status" value="1"/>
</dbReference>
<dbReference type="AlphaFoldDB" id="A0A803MFW1"/>
<feature type="chain" id="PRO_5031369966" description="Bifunctional inhibitor/plant lipid transfer protein/seed storage helical domain-containing protein" evidence="1">
    <location>
        <begin position="32"/>
        <end position="112"/>
    </location>
</feature>
<dbReference type="InterPro" id="IPR016140">
    <property type="entry name" value="Bifunc_inhib/LTP/seed_store"/>
</dbReference>
<name>A0A803MFW1_CHEQI</name>
<evidence type="ECO:0000256" key="1">
    <source>
        <dbReference type="SAM" id="SignalP"/>
    </source>
</evidence>
<dbReference type="GO" id="GO:0005504">
    <property type="term" value="F:fatty acid binding"/>
    <property type="evidence" value="ECO:0007669"/>
    <property type="project" value="InterPro"/>
</dbReference>
<proteinExistence type="predicted"/>
<dbReference type="Gramene" id="AUR62028705-RA">
    <property type="protein sequence ID" value="AUR62028705-RA:cds"/>
    <property type="gene ID" value="AUR62028705"/>
</dbReference>
<dbReference type="SUPFAM" id="SSF47699">
    <property type="entry name" value="Bifunctional inhibitor/lipid-transfer protein/seed storage 2S albumin"/>
    <property type="match status" value="1"/>
</dbReference>
<dbReference type="OMA" id="ACKPWVT"/>
<dbReference type="InterPro" id="IPR039265">
    <property type="entry name" value="DIR1-like"/>
</dbReference>
<evidence type="ECO:0000313" key="3">
    <source>
        <dbReference type="EnsemblPlants" id="AUR62028705-RA:cds"/>
    </source>
</evidence>
<accession>A0A803MFW1</accession>
<evidence type="ECO:0000313" key="4">
    <source>
        <dbReference type="Proteomes" id="UP000596660"/>
    </source>
</evidence>
<keyword evidence="1" id="KW-0732">Signal</keyword>
<feature type="domain" description="Bifunctional inhibitor/plant lipid transfer protein/seed storage helical" evidence="2">
    <location>
        <begin position="37"/>
        <end position="109"/>
    </location>
</feature>
<evidence type="ECO:0000259" key="2">
    <source>
        <dbReference type="SMART" id="SM00499"/>
    </source>
</evidence>
<sequence length="112" mass="11803">MEMIKKNVVNLMLVISIIMVAVIGLAQQAHGQPAKVCGVPVSSLSLCLPSVKQPNPTSPSPQCCDVLKPITQDTEKCLCSYATSPLLGRFGIDKGLFLALPAKCGLPDCPPN</sequence>
<dbReference type="GO" id="GO:0009627">
    <property type="term" value="P:systemic acquired resistance"/>
    <property type="evidence" value="ECO:0007669"/>
    <property type="project" value="InterPro"/>
</dbReference>
<reference evidence="3" key="2">
    <citation type="submission" date="2021-03" db="UniProtKB">
        <authorList>
            <consortium name="EnsemblPlants"/>
        </authorList>
    </citation>
    <scope>IDENTIFICATION</scope>
</reference>
<dbReference type="Pfam" id="PF14368">
    <property type="entry name" value="LTP_2"/>
    <property type="match status" value="1"/>
</dbReference>
<dbReference type="InterPro" id="IPR036312">
    <property type="entry name" value="Bifun_inhib/LTP/seed_sf"/>
</dbReference>
<reference evidence="3" key="1">
    <citation type="journal article" date="2017" name="Nature">
        <title>The genome of Chenopodium quinoa.</title>
        <authorList>
            <person name="Jarvis D.E."/>
            <person name="Ho Y.S."/>
            <person name="Lightfoot D.J."/>
            <person name="Schmoeckel S.M."/>
            <person name="Li B."/>
            <person name="Borm T.J.A."/>
            <person name="Ohyanagi H."/>
            <person name="Mineta K."/>
            <person name="Michell C.T."/>
            <person name="Saber N."/>
            <person name="Kharbatia N.M."/>
            <person name="Rupper R.R."/>
            <person name="Sharp A.R."/>
            <person name="Dally N."/>
            <person name="Boughton B.A."/>
            <person name="Woo Y.H."/>
            <person name="Gao G."/>
            <person name="Schijlen E.G.W.M."/>
            <person name="Guo X."/>
            <person name="Momin A.A."/>
            <person name="Negrao S."/>
            <person name="Al-Babili S."/>
            <person name="Gehring C."/>
            <person name="Roessner U."/>
            <person name="Jung C."/>
            <person name="Murphy K."/>
            <person name="Arold S.T."/>
            <person name="Gojobori T."/>
            <person name="van der Linden C.G."/>
            <person name="van Loo E.N."/>
            <person name="Jellen E.N."/>
            <person name="Maughan P.J."/>
            <person name="Tester M."/>
        </authorList>
    </citation>
    <scope>NUCLEOTIDE SEQUENCE [LARGE SCALE GENOMIC DNA]</scope>
    <source>
        <strain evidence="3">cv. PI 614886</strain>
    </source>
</reference>
<organism evidence="3 4">
    <name type="scientific">Chenopodium quinoa</name>
    <name type="common">Quinoa</name>
    <dbReference type="NCBI Taxonomy" id="63459"/>
    <lineage>
        <taxon>Eukaryota</taxon>
        <taxon>Viridiplantae</taxon>
        <taxon>Streptophyta</taxon>
        <taxon>Embryophyta</taxon>
        <taxon>Tracheophyta</taxon>
        <taxon>Spermatophyta</taxon>
        <taxon>Magnoliopsida</taxon>
        <taxon>eudicotyledons</taxon>
        <taxon>Gunneridae</taxon>
        <taxon>Pentapetalae</taxon>
        <taxon>Caryophyllales</taxon>
        <taxon>Chenopodiaceae</taxon>
        <taxon>Chenopodioideae</taxon>
        <taxon>Atripliceae</taxon>
        <taxon>Chenopodium</taxon>
    </lineage>
</organism>
<dbReference type="Proteomes" id="UP000596660">
    <property type="component" value="Unplaced"/>
</dbReference>
<dbReference type="Gene3D" id="1.10.110.10">
    <property type="entry name" value="Plant lipid-transfer and hydrophobic proteins"/>
    <property type="match status" value="1"/>
</dbReference>